<reference evidence="23" key="1">
    <citation type="journal article" date="2021" name="PeerJ">
        <title>Extensive microbial diversity within the chicken gut microbiome revealed by metagenomics and culture.</title>
        <authorList>
            <person name="Gilroy R."/>
            <person name="Ravi A."/>
            <person name="Getino M."/>
            <person name="Pursley I."/>
            <person name="Horton D.L."/>
            <person name="Alikhan N.F."/>
            <person name="Baker D."/>
            <person name="Gharbi K."/>
            <person name="Hall N."/>
            <person name="Watson M."/>
            <person name="Adriaenssens E.M."/>
            <person name="Foster-Nyarko E."/>
            <person name="Jarju S."/>
            <person name="Secka A."/>
            <person name="Antonio M."/>
            <person name="Oren A."/>
            <person name="Chaudhuri R.R."/>
            <person name="La Ragione R."/>
            <person name="Hildebrand F."/>
            <person name="Pallen M.J."/>
        </authorList>
    </citation>
    <scope>NUCLEOTIDE SEQUENCE</scope>
    <source>
        <strain evidence="23">ChiHecec2B26-446</strain>
    </source>
</reference>
<feature type="domain" description="YjeF C-terminal" evidence="21">
    <location>
        <begin position="302"/>
        <end position="587"/>
    </location>
</feature>
<feature type="binding site" evidence="18">
    <location>
        <position position="239"/>
    </location>
    <ligand>
        <name>K(+)</name>
        <dbReference type="ChEBI" id="CHEBI:29103"/>
    </ligand>
</feature>
<dbReference type="InterPro" id="IPR029056">
    <property type="entry name" value="Ribokinase-like"/>
</dbReference>
<dbReference type="CDD" id="cd01171">
    <property type="entry name" value="YXKO-related"/>
    <property type="match status" value="1"/>
</dbReference>
<dbReference type="PANTHER" id="PTHR12592:SF0">
    <property type="entry name" value="ATP-DEPENDENT (S)-NAD(P)H-HYDRATE DEHYDRATASE"/>
    <property type="match status" value="1"/>
</dbReference>
<evidence type="ECO:0000256" key="18">
    <source>
        <dbReference type="HAMAP-Rule" id="MF_01966"/>
    </source>
</evidence>
<comment type="similarity">
    <text evidence="17">Belongs to the NnrD/CARKD family.</text>
</comment>
<evidence type="ECO:0000256" key="2">
    <source>
        <dbReference type="ARBA" id="ARBA00000909"/>
    </source>
</evidence>
<dbReference type="InterPro" id="IPR030677">
    <property type="entry name" value="Nnr"/>
</dbReference>
<dbReference type="AlphaFoldDB" id="A0A9D1TQJ7"/>
<dbReference type="PIRSF" id="PIRSF017184">
    <property type="entry name" value="Nnr"/>
    <property type="match status" value="1"/>
</dbReference>
<dbReference type="PROSITE" id="PS51383">
    <property type="entry name" value="YJEF_C_3"/>
    <property type="match status" value="1"/>
</dbReference>
<feature type="binding site" evidence="17">
    <location>
        <position position="337"/>
    </location>
    <ligand>
        <name>(6S)-NADPHX</name>
        <dbReference type="ChEBI" id="CHEBI:64076"/>
    </ligand>
</feature>
<evidence type="ECO:0000256" key="15">
    <source>
        <dbReference type="ARBA" id="ARBA00048238"/>
    </source>
</evidence>
<evidence type="ECO:0000256" key="10">
    <source>
        <dbReference type="ARBA" id="ARBA00023027"/>
    </source>
</evidence>
<evidence type="ECO:0000256" key="19">
    <source>
        <dbReference type="PIRNR" id="PIRNR017184"/>
    </source>
</evidence>
<dbReference type="Gene3D" id="3.40.50.10260">
    <property type="entry name" value="YjeF N-terminal domain"/>
    <property type="match status" value="1"/>
</dbReference>
<dbReference type="PROSITE" id="PS51385">
    <property type="entry name" value="YJEF_N"/>
    <property type="match status" value="1"/>
</dbReference>
<evidence type="ECO:0000256" key="9">
    <source>
        <dbReference type="ARBA" id="ARBA00022958"/>
    </source>
</evidence>
<feature type="binding site" evidence="17">
    <location>
        <position position="408"/>
    </location>
    <ligand>
        <name>(6S)-NADPHX</name>
        <dbReference type="ChEBI" id="CHEBI:64076"/>
    </ligand>
</feature>
<dbReference type="SUPFAM" id="SSF53613">
    <property type="entry name" value="Ribokinase-like"/>
    <property type="match status" value="1"/>
</dbReference>
<dbReference type="NCBIfam" id="TIGR00197">
    <property type="entry name" value="yjeF_nterm"/>
    <property type="match status" value="1"/>
</dbReference>
<dbReference type="InterPro" id="IPR000631">
    <property type="entry name" value="CARKD"/>
</dbReference>
<comment type="subunit">
    <text evidence="17">Homotetramer.</text>
</comment>
<feature type="binding site" evidence="17">
    <location>
        <begin position="498"/>
        <end position="502"/>
    </location>
    <ligand>
        <name>AMP</name>
        <dbReference type="ChEBI" id="CHEBI:456215"/>
    </ligand>
</feature>
<name>A0A9D1TQJ7_9BACT</name>
<dbReference type="HAMAP" id="MF_01965">
    <property type="entry name" value="NADHX_dehydratase"/>
    <property type="match status" value="1"/>
</dbReference>
<feature type="domain" description="YjeF N-terminal" evidence="22">
    <location>
        <begin position="90"/>
        <end position="293"/>
    </location>
</feature>
<comment type="cofactor">
    <cofactor evidence="17">
        <name>Mg(2+)</name>
        <dbReference type="ChEBI" id="CHEBI:18420"/>
    </cofactor>
</comment>
<evidence type="ECO:0000313" key="23">
    <source>
        <dbReference type="EMBL" id="HIW00546.1"/>
    </source>
</evidence>
<comment type="function">
    <text evidence="17">Catalyzes the dehydration of the S-form of NAD(P)HX at the expense of ADP, which is converted to AMP. Together with NAD(P)HX epimerase, which catalyzes the epimerization of the S- and R-forms, the enzyme allows the repair of both epimers of NAD(P)HX, a damaged form of NAD(P)H that is a result of enzymatic or heat-dependent hydration.</text>
</comment>
<dbReference type="EC" id="5.1.99.6" evidence="19"/>
<feature type="compositionally biased region" description="Acidic residues" evidence="20">
    <location>
        <begin position="1"/>
        <end position="11"/>
    </location>
</feature>
<feature type="binding site" evidence="18">
    <location>
        <position position="236"/>
    </location>
    <ligand>
        <name>(6S)-NADPHX</name>
        <dbReference type="ChEBI" id="CHEBI:64076"/>
    </ligand>
</feature>
<evidence type="ECO:0000256" key="14">
    <source>
        <dbReference type="ARBA" id="ARBA00025153"/>
    </source>
</evidence>
<evidence type="ECO:0000256" key="20">
    <source>
        <dbReference type="SAM" id="MobiDB-lite"/>
    </source>
</evidence>
<dbReference type="GO" id="GO:0110051">
    <property type="term" value="P:metabolite repair"/>
    <property type="evidence" value="ECO:0007669"/>
    <property type="project" value="TreeGrafter"/>
</dbReference>
<dbReference type="GO" id="GO:0052855">
    <property type="term" value="F:ADP-dependent NAD(P)H-hydrate dehydratase activity"/>
    <property type="evidence" value="ECO:0007669"/>
    <property type="project" value="UniProtKB-UniRule"/>
</dbReference>
<accession>A0A9D1TQJ7</accession>
<dbReference type="Pfam" id="PF01256">
    <property type="entry name" value="Carb_kinase"/>
    <property type="match status" value="1"/>
</dbReference>
<keyword evidence="5 18" id="KW-0479">Metal-binding</keyword>
<feature type="binding site" evidence="18">
    <location>
        <position position="202"/>
    </location>
    <ligand>
        <name>K(+)</name>
        <dbReference type="ChEBI" id="CHEBI:29103"/>
    </ligand>
</feature>
<comment type="similarity">
    <text evidence="3 19">In the N-terminal section; belongs to the NnrE/AIBP family.</text>
</comment>
<comment type="function">
    <text evidence="14 19">Bifunctional enzyme that catalyzes the epimerization of the S- and R-forms of NAD(P)HX and the dehydration of the S-form of NAD(P)HX at the expense of ADP, which is converted to AMP. This allows the repair of both epimers of NAD(P)HX, a damaged form of NAD(P)H that is a result of enzymatic or heat-dependent hydration.</text>
</comment>
<evidence type="ECO:0000256" key="7">
    <source>
        <dbReference type="ARBA" id="ARBA00022840"/>
    </source>
</evidence>
<evidence type="ECO:0000259" key="22">
    <source>
        <dbReference type="PROSITE" id="PS51385"/>
    </source>
</evidence>
<dbReference type="GO" id="GO:0052856">
    <property type="term" value="F:NAD(P)HX epimerase activity"/>
    <property type="evidence" value="ECO:0007669"/>
    <property type="project" value="UniProtKB-UniRule"/>
</dbReference>
<comment type="caution">
    <text evidence="18">Lacks conserved residue(s) required for the propagation of feature annotation.</text>
</comment>
<feature type="binding site" evidence="18">
    <location>
        <position position="140"/>
    </location>
    <ligand>
        <name>K(+)</name>
        <dbReference type="ChEBI" id="CHEBI:29103"/>
    </ligand>
</feature>
<comment type="similarity">
    <text evidence="18">Belongs to the NnrE/AIBP family.</text>
</comment>
<comment type="caution">
    <text evidence="23">The sequence shown here is derived from an EMBL/GenBank/DDBJ whole genome shotgun (WGS) entry which is preliminary data.</text>
</comment>
<feature type="binding site" evidence="17">
    <location>
        <position position="527"/>
    </location>
    <ligand>
        <name>AMP</name>
        <dbReference type="ChEBI" id="CHEBI:456215"/>
    </ligand>
</feature>
<comment type="catalytic activity">
    <reaction evidence="16 17 19">
        <text>(6S)-NADPHX + ADP = AMP + phosphate + NADPH + H(+)</text>
        <dbReference type="Rhea" id="RHEA:32235"/>
        <dbReference type="ChEBI" id="CHEBI:15378"/>
        <dbReference type="ChEBI" id="CHEBI:43474"/>
        <dbReference type="ChEBI" id="CHEBI:57783"/>
        <dbReference type="ChEBI" id="CHEBI:64076"/>
        <dbReference type="ChEBI" id="CHEBI:456215"/>
        <dbReference type="ChEBI" id="CHEBI:456216"/>
        <dbReference type="EC" id="4.2.1.136"/>
    </reaction>
</comment>
<dbReference type="InterPro" id="IPR004443">
    <property type="entry name" value="YjeF_N_dom"/>
</dbReference>
<evidence type="ECO:0000256" key="12">
    <source>
        <dbReference type="ARBA" id="ARBA00023239"/>
    </source>
</evidence>
<comment type="function">
    <text evidence="18">Catalyzes the epimerization of the S- and R-forms of NAD(P)HX, a damaged form of NAD(P)H that is a result of enzymatic or heat-dependent hydration. This is a prerequisite for the S-specific NAD(P)H-hydrate dehydratase to allow the repair of both epimers of NAD(P)HX.</text>
</comment>
<feature type="binding site" evidence="18">
    <location>
        <begin position="206"/>
        <end position="212"/>
    </location>
    <ligand>
        <name>(6S)-NADPHX</name>
        <dbReference type="ChEBI" id="CHEBI:64076"/>
    </ligand>
</feature>
<evidence type="ECO:0000256" key="6">
    <source>
        <dbReference type="ARBA" id="ARBA00022741"/>
    </source>
</evidence>
<comment type="catalytic activity">
    <reaction evidence="15 17 19">
        <text>(6S)-NADHX + ADP = AMP + phosphate + NADH + H(+)</text>
        <dbReference type="Rhea" id="RHEA:32223"/>
        <dbReference type="ChEBI" id="CHEBI:15378"/>
        <dbReference type="ChEBI" id="CHEBI:43474"/>
        <dbReference type="ChEBI" id="CHEBI:57945"/>
        <dbReference type="ChEBI" id="CHEBI:64074"/>
        <dbReference type="ChEBI" id="CHEBI:456215"/>
        <dbReference type="ChEBI" id="CHEBI:456216"/>
        <dbReference type="EC" id="4.2.1.136"/>
    </reaction>
</comment>
<dbReference type="Proteomes" id="UP000886752">
    <property type="component" value="Unassembled WGS sequence"/>
</dbReference>
<dbReference type="EC" id="4.2.1.136" evidence="19"/>
<evidence type="ECO:0000256" key="8">
    <source>
        <dbReference type="ARBA" id="ARBA00022857"/>
    </source>
</evidence>
<evidence type="ECO:0000256" key="4">
    <source>
        <dbReference type="ARBA" id="ARBA00009524"/>
    </source>
</evidence>
<comment type="similarity">
    <text evidence="4 19">In the C-terminal section; belongs to the NnrD/CARKD family.</text>
</comment>
<evidence type="ECO:0000256" key="16">
    <source>
        <dbReference type="ARBA" id="ARBA00049209"/>
    </source>
</evidence>
<feature type="binding site" evidence="17">
    <location>
        <position position="528"/>
    </location>
    <ligand>
        <name>(6S)-NADPHX</name>
        <dbReference type="ChEBI" id="CHEBI:64076"/>
    </ligand>
</feature>
<dbReference type="HAMAP" id="MF_01966">
    <property type="entry name" value="NADHX_epimerase"/>
    <property type="match status" value="1"/>
</dbReference>
<dbReference type="PANTHER" id="PTHR12592">
    <property type="entry name" value="ATP-DEPENDENT (S)-NAD(P)H-HYDRATE DEHYDRATASE FAMILY MEMBER"/>
    <property type="match status" value="1"/>
</dbReference>
<proteinExistence type="inferred from homology"/>
<dbReference type="NCBIfam" id="TIGR00196">
    <property type="entry name" value="yjeF_cterm"/>
    <property type="match status" value="1"/>
</dbReference>
<dbReference type="InterPro" id="IPR036652">
    <property type="entry name" value="YjeF_N_dom_sf"/>
</dbReference>
<evidence type="ECO:0000256" key="1">
    <source>
        <dbReference type="ARBA" id="ARBA00000013"/>
    </source>
</evidence>
<organism evidence="23 24">
    <name type="scientific">Candidatus Desulfovibrio intestinipullorum</name>
    <dbReference type="NCBI Taxonomy" id="2838536"/>
    <lineage>
        <taxon>Bacteria</taxon>
        <taxon>Pseudomonadati</taxon>
        <taxon>Thermodesulfobacteriota</taxon>
        <taxon>Desulfovibrionia</taxon>
        <taxon>Desulfovibrionales</taxon>
        <taxon>Desulfovibrionaceae</taxon>
        <taxon>Desulfovibrio</taxon>
    </lineage>
</organism>
<keyword evidence="7 17" id="KW-0067">ATP-binding</keyword>
<dbReference type="GO" id="GO:0046872">
    <property type="term" value="F:metal ion binding"/>
    <property type="evidence" value="ECO:0007669"/>
    <property type="project" value="UniProtKB-UniRule"/>
</dbReference>
<dbReference type="Gene3D" id="3.40.1190.20">
    <property type="match status" value="1"/>
</dbReference>
<protein>
    <recommendedName>
        <fullName evidence="19">Bifunctional NAD(P)H-hydrate repair enzyme</fullName>
    </recommendedName>
    <alternativeName>
        <fullName evidence="19">Nicotinamide nucleotide repair protein</fullName>
    </alternativeName>
    <domain>
        <recommendedName>
            <fullName evidence="19">ADP-dependent (S)-NAD(P)H-hydrate dehydratase</fullName>
            <ecNumber evidence="19">4.2.1.136</ecNumber>
        </recommendedName>
        <alternativeName>
            <fullName evidence="19">ADP-dependent NAD(P)HX dehydratase</fullName>
        </alternativeName>
    </domain>
    <domain>
        <recommendedName>
            <fullName evidence="19">NAD(P)H-hydrate epimerase</fullName>
            <ecNumber evidence="19">5.1.99.6</ecNumber>
        </recommendedName>
    </domain>
</protein>
<comment type="cofactor">
    <cofactor evidence="18 19">
        <name>K(+)</name>
        <dbReference type="ChEBI" id="CHEBI:29103"/>
    </cofactor>
    <text evidence="18 19">Binds 1 potassium ion per subunit.</text>
</comment>
<keyword evidence="12 17" id="KW-0456">Lyase</keyword>
<gene>
    <name evidence="18" type="primary">nnrE</name>
    <name evidence="17" type="synonym">nnrD</name>
    <name evidence="23" type="ORF">H9894_05080</name>
</gene>
<reference evidence="23" key="2">
    <citation type="submission" date="2021-04" db="EMBL/GenBank/DDBJ databases">
        <authorList>
            <person name="Gilroy R."/>
        </authorList>
    </citation>
    <scope>NUCLEOTIDE SEQUENCE</scope>
    <source>
        <strain evidence="23">ChiHecec2B26-446</strain>
    </source>
</reference>
<keyword evidence="9 18" id="KW-0630">Potassium</keyword>
<evidence type="ECO:0000256" key="11">
    <source>
        <dbReference type="ARBA" id="ARBA00023235"/>
    </source>
</evidence>
<dbReference type="EMBL" id="DXHV01000054">
    <property type="protein sequence ID" value="HIW00546.1"/>
    <property type="molecule type" value="Genomic_DNA"/>
</dbReference>
<dbReference type="GO" id="GO:0046496">
    <property type="term" value="P:nicotinamide nucleotide metabolic process"/>
    <property type="evidence" value="ECO:0007669"/>
    <property type="project" value="UniProtKB-UniRule"/>
</dbReference>
<dbReference type="SUPFAM" id="SSF64153">
    <property type="entry name" value="YjeF N-terminal domain-like"/>
    <property type="match status" value="1"/>
</dbReference>
<feature type="region of interest" description="Disordered" evidence="20">
    <location>
        <begin position="1"/>
        <end position="74"/>
    </location>
</feature>
<keyword evidence="10 17" id="KW-0520">NAD</keyword>
<evidence type="ECO:0000259" key="21">
    <source>
        <dbReference type="PROSITE" id="PS51383"/>
    </source>
</evidence>
<feature type="binding site" evidence="18">
    <location>
        <begin position="139"/>
        <end position="143"/>
    </location>
    <ligand>
        <name>(6S)-NADPHX</name>
        <dbReference type="ChEBI" id="CHEBI:64076"/>
    </ligand>
</feature>
<keyword evidence="8 17" id="KW-0521">NADP</keyword>
<feature type="binding site" evidence="17">
    <location>
        <position position="460"/>
    </location>
    <ligand>
        <name>(6S)-NADPHX</name>
        <dbReference type="ChEBI" id="CHEBI:64076"/>
    </ligand>
</feature>
<keyword evidence="13" id="KW-0511">Multifunctional enzyme</keyword>
<dbReference type="Pfam" id="PF03853">
    <property type="entry name" value="YjeF_N"/>
    <property type="match status" value="1"/>
</dbReference>
<evidence type="ECO:0000256" key="3">
    <source>
        <dbReference type="ARBA" id="ARBA00006001"/>
    </source>
</evidence>
<evidence type="ECO:0000313" key="24">
    <source>
        <dbReference type="Proteomes" id="UP000886752"/>
    </source>
</evidence>
<keyword evidence="6 17" id="KW-0547">Nucleotide-binding</keyword>
<evidence type="ECO:0000256" key="13">
    <source>
        <dbReference type="ARBA" id="ARBA00023268"/>
    </source>
</evidence>
<dbReference type="GO" id="GO:0005524">
    <property type="term" value="F:ATP binding"/>
    <property type="evidence" value="ECO:0007669"/>
    <property type="project" value="UniProtKB-UniRule"/>
</dbReference>
<evidence type="ECO:0000256" key="17">
    <source>
        <dbReference type="HAMAP-Rule" id="MF_01965"/>
    </source>
</evidence>
<keyword evidence="11 18" id="KW-0413">Isomerase</keyword>
<comment type="catalytic activity">
    <reaction evidence="1 18 19">
        <text>(6R)-NADHX = (6S)-NADHX</text>
        <dbReference type="Rhea" id="RHEA:32215"/>
        <dbReference type="ChEBI" id="CHEBI:64074"/>
        <dbReference type="ChEBI" id="CHEBI:64075"/>
        <dbReference type="EC" id="5.1.99.6"/>
    </reaction>
</comment>
<sequence>MPDTQAEDQTEGPDQTAEDRGADAPSSGEKPLAKADKAARTGARPASKSEGRTRTRKGKKAQANEPRPVPQLATEDFLAALAPVTTAEEMRQWDADAMALGIPGHVLMENAAQAARSVLCAAVPDLAGKRVALLMGSGNNGGDAAALSRMLLDLGASPVVYHTKPLESARGDAAFFVQIAQTCGVPFEPVEHFAGTCDILVDGLLGTGFQGGLREDLLNLVRLCNSGRQKYTLALDIPSGLDSFTGLACPEAVRADATVTFAAAKPGLILPWAQAYTGPVHVCYIGTPLKASMKTQASFRELDAAALAFLPDCQKTAYKNSYGHVLVVGGAHGLSGAAHISAWAALRAGAGLVTAAAPSASIGEVKGGAAEIMVRPLGSASERNWRKKDVADLADLMARVQALLVGPGMGRDEDSATFLQALLKKDRSCPLVLDADALMILGENRELAKFLRPEDIVTPHLGEARALLGNRSSIDPVSQRHAVLASLCEMLGCTVLLKGPGTMIKAPDTPTLLFGADVPQLSCGGSGDCLGGVIAALVAQGVPSLQAAALGCVWHGEAGRALQDEYPARGNLAHEIADRLPCVVRKR</sequence>
<comment type="catalytic activity">
    <reaction evidence="2 18 19">
        <text>(6R)-NADPHX = (6S)-NADPHX</text>
        <dbReference type="Rhea" id="RHEA:32227"/>
        <dbReference type="ChEBI" id="CHEBI:64076"/>
        <dbReference type="ChEBI" id="CHEBI:64077"/>
        <dbReference type="EC" id="5.1.99.6"/>
    </reaction>
</comment>
<evidence type="ECO:0000256" key="5">
    <source>
        <dbReference type="ARBA" id="ARBA00022723"/>
    </source>
</evidence>